<keyword evidence="2" id="KW-0645">Protease</keyword>
<dbReference type="GO" id="GO:0004180">
    <property type="term" value="F:carboxypeptidase activity"/>
    <property type="evidence" value="ECO:0007669"/>
    <property type="project" value="UniProtKB-KW"/>
</dbReference>
<dbReference type="Pfam" id="PF13715">
    <property type="entry name" value="CarbopepD_reg_2"/>
    <property type="match status" value="1"/>
</dbReference>
<keyword evidence="2" id="KW-0121">Carboxypeptidase</keyword>
<dbReference type="SUPFAM" id="SSF49464">
    <property type="entry name" value="Carboxypeptidase regulatory domain-like"/>
    <property type="match status" value="1"/>
</dbReference>
<evidence type="ECO:0000313" key="2">
    <source>
        <dbReference type="EMBL" id="RDY60200.1"/>
    </source>
</evidence>
<sequence>MKLFKNLSITFLILFSWLIHSQEDEYFVGKLVDSSNNLPVVYATIQLKGQSIGIISNLDGSFKIPKHYVDIGNEVLISCIGYEALEVKLSNVASSQPSVIKMNIEAIELDSVTLYAEKRKKLTPRKIVKEAIKAIPENYALNFFSLLGYYREYQLERGKYVNLSEASVEVFDKGFSEIDRLTTKVRIYDRRETNDFEIDTLARLPYDYETRKKTITNAFLSDYGGNEFVILRIHDPIRNYNIDSFDFVNELQSDFLKNHSFSALGNLSLGADLLSVITFKRNHPDYVVKGKLFISKYDFSIHKIEYAIYNKEVTRKKQENDGLWENSRLIFETITEYQKVGGKMYLNYSSFQNSFKLKSPSAFRIEEISLLPGKKCIAIKFNSKPDAKSATKRNLYSIKFKNKKVRVNSIEIDDKTVLLYPELNEVDMKAAVNSLKSDVWNNNDETKIIDVKVDNITSENGDVLGEDFIKTYYQFREFFVHKVNEKASYPTEGPFMDMEKPFFGEQQIAPTKRELEIWMNTPLKTLNTSE</sequence>
<name>A0A371JRQ8_9FLAO</name>
<feature type="chain" id="PRO_5016663717" evidence="1">
    <location>
        <begin position="22"/>
        <end position="530"/>
    </location>
</feature>
<gene>
    <name evidence="2" type="ORF">DX873_12810</name>
</gene>
<evidence type="ECO:0000313" key="3">
    <source>
        <dbReference type="Proteomes" id="UP000261828"/>
    </source>
</evidence>
<keyword evidence="1" id="KW-0732">Signal</keyword>
<dbReference type="InterPro" id="IPR008969">
    <property type="entry name" value="CarboxyPept-like_regulatory"/>
</dbReference>
<dbReference type="AlphaFoldDB" id="A0A371JRQ8"/>
<accession>A0A371JRQ8</accession>
<dbReference type="RefSeq" id="WP_116184810.1">
    <property type="nucleotide sequence ID" value="NZ_QTJX01000002.1"/>
</dbReference>
<comment type="caution">
    <text evidence="2">The sequence shown here is derived from an EMBL/GenBank/DDBJ whole genome shotgun (WGS) entry which is preliminary data.</text>
</comment>
<reference evidence="2 3" key="1">
    <citation type="submission" date="2018-08" db="EMBL/GenBank/DDBJ databases">
        <title>Muricauda nanhaiensis sp. nov., isolated from seawater of the South China Sea.</title>
        <authorList>
            <person name="Dang Y."/>
        </authorList>
    </citation>
    <scope>NUCLEOTIDE SEQUENCE [LARGE SCALE GENOMIC DNA]</scope>
    <source>
        <strain evidence="2 3">SM1704</strain>
    </source>
</reference>
<feature type="signal peptide" evidence="1">
    <location>
        <begin position="1"/>
        <end position="21"/>
    </location>
</feature>
<dbReference type="Proteomes" id="UP000261828">
    <property type="component" value="Unassembled WGS sequence"/>
</dbReference>
<dbReference type="EMBL" id="QTJX01000002">
    <property type="protein sequence ID" value="RDY60200.1"/>
    <property type="molecule type" value="Genomic_DNA"/>
</dbReference>
<proteinExistence type="predicted"/>
<evidence type="ECO:0000256" key="1">
    <source>
        <dbReference type="SAM" id="SignalP"/>
    </source>
</evidence>
<organism evidence="2 3">
    <name type="scientific">Flagellimonas nanhaiensis</name>
    <dbReference type="NCBI Taxonomy" id="2292706"/>
    <lineage>
        <taxon>Bacteria</taxon>
        <taxon>Pseudomonadati</taxon>
        <taxon>Bacteroidota</taxon>
        <taxon>Flavobacteriia</taxon>
        <taxon>Flavobacteriales</taxon>
        <taxon>Flavobacteriaceae</taxon>
        <taxon>Flagellimonas</taxon>
    </lineage>
</organism>
<keyword evidence="2" id="KW-0378">Hydrolase</keyword>
<protein>
    <submittedName>
        <fullName evidence="2">Carboxypeptidase-like regulatory domain-containing protein</fullName>
    </submittedName>
</protein>
<keyword evidence="3" id="KW-1185">Reference proteome</keyword>
<dbReference type="OrthoDB" id="1201225at2"/>